<proteinExistence type="predicted"/>
<organism evidence="1 2">
    <name type="scientific">Romanomermis culicivorax</name>
    <name type="common">Nematode worm</name>
    <dbReference type="NCBI Taxonomy" id="13658"/>
    <lineage>
        <taxon>Eukaryota</taxon>
        <taxon>Metazoa</taxon>
        <taxon>Ecdysozoa</taxon>
        <taxon>Nematoda</taxon>
        <taxon>Enoplea</taxon>
        <taxon>Dorylaimia</taxon>
        <taxon>Mermithida</taxon>
        <taxon>Mermithoidea</taxon>
        <taxon>Mermithidae</taxon>
        <taxon>Romanomermis</taxon>
    </lineage>
</organism>
<sequence length="68" mass="7973">MVLDEVQMKKEIQDEDVPDLESNDKEGQVIRINCGLATERLDKGFYSGRRDWEKYSIRHGCLNCGRQR</sequence>
<dbReference type="WBParaSite" id="nRc.2.0.1.t34258-RA">
    <property type="protein sequence ID" value="nRc.2.0.1.t34258-RA"/>
    <property type="gene ID" value="nRc.2.0.1.g34258"/>
</dbReference>
<accession>A0A915K7D9</accession>
<evidence type="ECO:0000313" key="1">
    <source>
        <dbReference type="Proteomes" id="UP000887565"/>
    </source>
</evidence>
<dbReference type="AlphaFoldDB" id="A0A915K7D9"/>
<reference evidence="2" key="1">
    <citation type="submission" date="2022-11" db="UniProtKB">
        <authorList>
            <consortium name="WormBaseParasite"/>
        </authorList>
    </citation>
    <scope>IDENTIFICATION</scope>
</reference>
<protein>
    <submittedName>
        <fullName evidence="2">Uncharacterized protein</fullName>
    </submittedName>
</protein>
<keyword evidence="1" id="KW-1185">Reference proteome</keyword>
<name>A0A915K7D9_ROMCU</name>
<evidence type="ECO:0000313" key="2">
    <source>
        <dbReference type="WBParaSite" id="nRc.2.0.1.t34258-RA"/>
    </source>
</evidence>
<dbReference type="Proteomes" id="UP000887565">
    <property type="component" value="Unplaced"/>
</dbReference>